<dbReference type="GO" id="GO:0005737">
    <property type="term" value="C:cytoplasm"/>
    <property type="evidence" value="ECO:0007669"/>
    <property type="project" value="TreeGrafter"/>
</dbReference>
<protein>
    <recommendedName>
        <fullName evidence="2">arginyltransferase</fullName>
        <ecNumber evidence="2">2.3.2.8</ecNumber>
    </recommendedName>
</protein>
<feature type="region of interest" description="Disordered" evidence="6">
    <location>
        <begin position="100"/>
        <end position="123"/>
    </location>
</feature>
<feature type="region of interest" description="Disordered" evidence="6">
    <location>
        <begin position="302"/>
        <end position="387"/>
    </location>
</feature>
<comment type="caution">
    <text evidence="9">The sequence shown here is derived from an EMBL/GenBank/DDBJ whole genome shotgun (WGS) entry which is preliminary data.</text>
</comment>
<evidence type="ECO:0000256" key="5">
    <source>
        <dbReference type="ARBA" id="ARBA00023315"/>
    </source>
</evidence>
<dbReference type="PANTHER" id="PTHR21367">
    <property type="entry name" value="ARGININE-TRNA-PROTEIN TRANSFERASE 1"/>
    <property type="match status" value="1"/>
</dbReference>
<evidence type="ECO:0000256" key="2">
    <source>
        <dbReference type="ARBA" id="ARBA00012025"/>
    </source>
</evidence>
<dbReference type="InterPro" id="IPR017137">
    <property type="entry name" value="Arg-tRNA-P_Trfase_1_euk"/>
</dbReference>
<feature type="compositionally biased region" description="Low complexity" evidence="6">
    <location>
        <begin position="360"/>
        <end position="387"/>
    </location>
</feature>
<reference evidence="9 10" key="1">
    <citation type="journal article" date="2024" name="Nat. Commun.">
        <title>Phylogenomics reveals the evolutionary origins of lichenization in chlorophyte algae.</title>
        <authorList>
            <person name="Puginier C."/>
            <person name="Libourel C."/>
            <person name="Otte J."/>
            <person name="Skaloud P."/>
            <person name="Haon M."/>
            <person name="Grisel S."/>
            <person name="Petersen M."/>
            <person name="Berrin J.G."/>
            <person name="Delaux P.M."/>
            <person name="Dal Grande F."/>
            <person name="Keller J."/>
        </authorList>
    </citation>
    <scope>NUCLEOTIDE SEQUENCE [LARGE SCALE GENOMIC DNA]</scope>
    <source>
        <strain evidence="9 10">SAG 2145</strain>
    </source>
</reference>
<evidence type="ECO:0000259" key="8">
    <source>
        <dbReference type="Pfam" id="PF04377"/>
    </source>
</evidence>
<evidence type="ECO:0000256" key="6">
    <source>
        <dbReference type="SAM" id="MobiDB-lite"/>
    </source>
</evidence>
<dbReference type="PANTHER" id="PTHR21367:SF1">
    <property type="entry name" value="ARGINYL-TRNA--PROTEIN TRANSFERASE 1"/>
    <property type="match status" value="1"/>
</dbReference>
<keyword evidence="5" id="KW-0012">Acyltransferase</keyword>
<comment type="similarity">
    <text evidence="1">Belongs to the R-transferase family.</text>
</comment>
<keyword evidence="3" id="KW-0808">Transferase</keyword>
<accession>A0AAW1S1R4</accession>
<dbReference type="InterPro" id="IPR030700">
    <property type="entry name" value="N-end_Aminoacyl_Trfase"/>
</dbReference>
<feature type="region of interest" description="Disordered" evidence="6">
    <location>
        <begin position="626"/>
        <end position="652"/>
    </location>
</feature>
<evidence type="ECO:0000259" key="7">
    <source>
        <dbReference type="Pfam" id="PF04376"/>
    </source>
</evidence>
<dbReference type="EMBL" id="JALJOS010000004">
    <property type="protein sequence ID" value="KAK9840119.1"/>
    <property type="molecule type" value="Genomic_DNA"/>
</dbReference>
<dbReference type="EC" id="2.3.2.8" evidence="2"/>
<feature type="compositionally biased region" description="Basic and acidic residues" evidence="6">
    <location>
        <begin position="311"/>
        <end position="320"/>
    </location>
</feature>
<dbReference type="AlphaFoldDB" id="A0AAW1S1R4"/>
<keyword evidence="4" id="KW-0833">Ubl conjugation pathway</keyword>
<evidence type="ECO:0000313" key="9">
    <source>
        <dbReference type="EMBL" id="KAK9840119.1"/>
    </source>
</evidence>
<dbReference type="PIRSF" id="PIRSF037207">
    <property type="entry name" value="ATE1_euk"/>
    <property type="match status" value="1"/>
</dbReference>
<gene>
    <name evidence="9" type="ORF">WJX74_003773</name>
</gene>
<feature type="compositionally biased region" description="Polar residues" evidence="6">
    <location>
        <begin position="330"/>
        <end position="355"/>
    </location>
</feature>
<keyword evidence="10" id="KW-1185">Reference proteome</keyword>
<dbReference type="Pfam" id="PF04377">
    <property type="entry name" value="ATE_C"/>
    <property type="match status" value="1"/>
</dbReference>
<name>A0AAW1S1R4_9CHLO</name>
<feature type="domain" description="N-end rule aminoacyl transferase C-terminal" evidence="8">
    <location>
        <begin position="456"/>
        <end position="598"/>
    </location>
</feature>
<dbReference type="Pfam" id="PF04376">
    <property type="entry name" value="ATE_N"/>
    <property type="match status" value="1"/>
</dbReference>
<feature type="domain" description="N-end aminoacyl transferase N-terminal" evidence="7">
    <location>
        <begin position="4"/>
        <end position="56"/>
    </location>
</feature>
<sequence length="732" mass="78951">MSAHSLTVDAYQGLIKRGWRRSGCWLYRPMQHQSCCKTQTIRMKASEFRPTKEQQRVRRRMERFLAGQLDLAPAPPASAPGSHPWQNMLDATSAQEASIRPAGSSHTGVTHARAGSDTAEQSKDVTIAEQTEKGSPSDAAAATLSGLLRQILDADVTAGRLPATTYPKVSVQPPSAKQRFNMPQEPTLLTSYPLAVANVAKKCRQRSKHKTPEQPENPVPAPAQLAQDWAETLQRRIADADSHICRGWQVAAHEGYVLFHSPPSQAQPVSTCIPSPCASQGSEPMEVEVSCQPSFPLPNGALLLQSGSHSGHADARRDSQPLHAEAAGASHSNATLHHSSSYHTHGPQSFPSNSDPPKVSSTASAASAAAGKDPAAASEEAAPQHAEPAVLRGRDENGTPMHPAIAALLSRTAATSGAASSASARAGPSRRQRFMPGVQHRLKIVLRRSSPQLIDEEFPLYHRYQTQQHGDPPGKVSQQSFQRFLVDTPLQPVQPEDRPGACPASGLGSFHQQYWLDGELIAVGVVDILPGYLSSKYFFWDPDLGPLALGKFSALQEIELVRSASAQCPSLQYYTMGFYIHSCSKMRYKGDYQPSELLSFDGNSWLSYEDGVQAVGALSAPCTRGGSPVQGASASSSEVSGDSPRDADSPLSARSLEPEADEALNRKVASTLVWLPLSHLQCRVQRFSKLPELLPDAPRWRGKLQRKLETWHGLLGDTGAKLVLLLLAVGTS</sequence>
<dbReference type="InterPro" id="IPR007472">
    <property type="entry name" value="N-end_Aminoacyl_Trfase_C"/>
</dbReference>
<evidence type="ECO:0000256" key="1">
    <source>
        <dbReference type="ARBA" id="ARBA00009991"/>
    </source>
</evidence>
<dbReference type="GO" id="GO:0004057">
    <property type="term" value="F:arginyl-tRNA--protein transferase activity"/>
    <property type="evidence" value="ECO:0007669"/>
    <property type="project" value="UniProtKB-EC"/>
</dbReference>
<dbReference type="InterPro" id="IPR007471">
    <property type="entry name" value="N-end_Aminoacyl_Trfase_N"/>
</dbReference>
<organism evidence="9 10">
    <name type="scientific">Apatococcus lobatus</name>
    <dbReference type="NCBI Taxonomy" id="904363"/>
    <lineage>
        <taxon>Eukaryota</taxon>
        <taxon>Viridiplantae</taxon>
        <taxon>Chlorophyta</taxon>
        <taxon>core chlorophytes</taxon>
        <taxon>Trebouxiophyceae</taxon>
        <taxon>Chlorellales</taxon>
        <taxon>Chlorellaceae</taxon>
        <taxon>Apatococcus</taxon>
    </lineage>
</organism>
<proteinExistence type="inferred from homology"/>
<evidence type="ECO:0000313" key="10">
    <source>
        <dbReference type="Proteomes" id="UP001438707"/>
    </source>
</evidence>
<dbReference type="Proteomes" id="UP001438707">
    <property type="component" value="Unassembled WGS sequence"/>
</dbReference>
<evidence type="ECO:0000256" key="4">
    <source>
        <dbReference type="ARBA" id="ARBA00022786"/>
    </source>
</evidence>
<evidence type="ECO:0000256" key="3">
    <source>
        <dbReference type="ARBA" id="ARBA00022679"/>
    </source>
</evidence>
<feature type="compositionally biased region" description="Low complexity" evidence="6">
    <location>
        <begin position="631"/>
        <end position="642"/>
    </location>
</feature>